<feature type="region of interest" description="Disordered" evidence="1">
    <location>
        <begin position="1"/>
        <end position="20"/>
    </location>
</feature>
<sequence length="347" mass="38169">MIFARATSVMPSDKQPSSMRQIPIQRELSNGKIPLRVLPPISGIYQVLLDWLTLSSCEALSYRPSRIFVLDQAFWNALEECLRHDRRRKDGDLFARRSEDSENGTLLAWPGQSGRVHNYIGQYREMVAQQKKEKESRVYPCARPSTGKRKSTETRAIVSGSRCYFVNGTVIGPVGEVGGVRLPLQSLHGYGSVFMYSALTSPGGGSGQAGGGGGEVTLRLREPEDIPEEVLARLEDTATLSISLQGDAVLRLGAAAAVHSPAVLSKEFSNVPFSIVSRSESMENIESNSYIRAEEIKEKNRAKEKIAVTKRFTEVAACYEVFGLSPREEALSGNRVSSERVSVKPDD</sequence>
<reference evidence="2 3" key="1">
    <citation type="journal article" date="2024" name="Ann. Entomol. Soc. Am.">
        <title>Genomic analyses of the southern and eastern yellowjacket wasps (Hymenoptera: Vespidae) reveal evolutionary signatures of social life.</title>
        <authorList>
            <person name="Catto M.A."/>
            <person name="Caine P.B."/>
            <person name="Orr S.E."/>
            <person name="Hunt B.G."/>
            <person name="Goodisman M.A.D."/>
        </authorList>
    </citation>
    <scope>NUCLEOTIDE SEQUENCE [LARGE SCALE GENOMIC DNA]</scope>
    <source>
        <strain evidence="2">232</strain>
        <tissue evidence="2">Head and thorax</tissue>
    </source>
</reference>
<organism evidence="2 3">
    <name type="scientific">Vespula maculifrons</name>
    <name type="common">Eastern yellow jacket</name>
    <name type="synonym">Wasp</name>
    <dbReference type="NCBI Taxonomy" id="7453"/>
    <lineage>
        <taxon>Eukaryota</taxon>
        <taxon>Metazoa</taxon>
        <taxon>Ecdysozoa</taxon>
        <taxon>Arthropoda</taxon>
        <taxon>Hexapoda</taxon>
        <taxon>Insecta</taxon>
        <taxon>Pterygota</taxon>
        <taxon>Neoptera</taxon>
        <taxon>Endopterygota</taxon>
        <taxon>Hymenoptera</taxon>
        <taxon>Apocrita</taxon>
        <taxon>Aculeata</taxon>
        <taxon>Vespoidea</taxon>
        <taxon>Vespidae</taxon>
        <taxon>Vespinae</taxon>
        <taxon>Vespula</taxon>
    </lineage>
</organism>
<dbReference type="AlphaFoldDB" id="A0ABD2CV35"/>
<dbReference type="Proteomes" id="UP001607303">
    <property type="component" value="Unassembled WGS sequence"/>
</dbReference>
<accession>A0ABD2CV35</accession>
<protein>
    <submittedName>
        <fullName evidence="2">Uncharacterized protein</fullName>
    </submittedName>
</protein>
<name>A0ABD2CV35_VESMC</name>
<evidence type="ECO:0000313" key="3">
    <source>
        <dbReference type="Proteomes" id="UP001607303"/>
    </source>
</evidence>
<dbReference type="EMBL" id="JAYRBN010000028">
    <property type="protein sequence ID" value="KAL2748971.1"/>
    <property type="molecule type" value="Genomic_DNA"/>
</dbReference>
<comment type="caution">
    <text evidence="2">The sequence shown here is derived from an EMBL/GenBank/DDBJ whole genome shotgun (WGS) entry which is preliminary data.</text>
</comment>
<keyword evidence="3" id="KW-1185">Reference proteome</keyword>
<evidence type="ECO:0000313" key="2">
    <source>
        <dbReference type="EMBL" id="KAL2748971.1"/>
    </source>
</evidence>
<gene>
    <name evidence="2" type="ORF">V1477_002581</name>
</gene>
<proteinExistence type="predicted"/>
<evidence type="ECO:0000256" key="1">
    <source>
        <dbReference type="SAM" id="MobiDB-lite"/>
    </source>
</evidence>